<comment type="caution">
    <text evidence="2">The sequence shown here is derived from an EMBL/GenBank/DDBJ whole genome shotgun (WGS) entry which is preliminary data.</text>
</comment>
<protein>
    <submittedName>
        <fullName evidence="2">Siderophore-iron reductase FhuF</fullName>
    </submittedName>
</protein>
<dbReference type="Proteomes" id="UP001589865">
    <property type="component" value="Unassembled WGS sequence"/>
</dbReference>
<accession>A0ABV6JYS6</accession>
<dbReference type="PRINTS" id="PR01714">
    <property type="entry name" value="2FE2SRDCTASE"/>
</dbReference>
<reference evidence="2 3" key="1">
    <citation type="submission" date="2024-09" db="EMBL/GenBank/DDBJ databases">
        <authorList>
            <person name="Sun Q."/>
            <person name="Mori K."/>
        </authorList>
    </citation>
    <scope>NUCLEOTIDE SEQUENCE [LARGE SCALE GENOMIC DNA]</scope>
    <source>
        <strain evidence="2 3">TBRC 5777</strain>
    </source>
</reference>
<keyword evidence="3" id="KW-1185">Reference proteome</keyword>
<dbReference type="InterPro" id="IPR008090">
    <property type="entry name" value="Fe_iron_reduct"/>
</dbReference>
<evidence type="ECO:0000313" key="2">
    <source>
        <dbReference type="EMBL" id="MFC0409471.1"/>
    </source>
</evidence>
<dbReference type="NCBIfam" id="TIGR03951">
    <property type="entry name" value="Fe_III_red_FhuF"/>
    <property type="match status" value="1"/>
</dbReference>
<feature type="domain" description="Aerobactin siderophore biosynthesis IucA/IucC-like C-terminal" evidence="1">
    <location>
        <begin position="75"/>
        <end position="212"/>
    </location>
</feature>
<gene>
    <name evidence="2" type="primary">fhuF</name>
    <name evidence="2" type="ORF">ACFFGY_14550</name>
</gene>
<dbReference type="RefSeq" id="WP_377045212.1">
    <property type="nucleotide sequence ID" value="NZ_JBHLUN010000009.1"/>
</dbReference>
<evidence type="ECO:0000259" key="1">
    <source>
        <dbReference type="Pfam" id="PF06276"/>
    </source>
</evidence>
<name>A0ABV6JYS6_9PROT</name>
<proteinExistence type="predicted"/>
<dbReference type="EMBL" id="JBHLUN010000009">
    <property type="protein sequence ID" value="MFC0409471.1"/>
    <property type="molecule type" value="Genomic_DNA"/>
</dbReference>
<dbReference type="Pfam" id="PF06276">
    <property type="entry name" value="FhuF"/>
    <property type="match status" value="1"/>
</dbReference>
<organism evidence="2 3">
    <name type="scientific">Roseomonas elaeocarpi</name>
    <dbReference type="NCBI Taxonomy" id="907779"/>
    <lineage>
        <taxon>Bacteria</taxon>
        <taxon>Pseudomonadati</taxon>
        <taxon>Pseudomonadota</taxon>
        <taxon>Alphaproteobacteria</taxon>
        <taxon>Acetobacterales</taxon>
        <taxon>Roseomonadaceae</taxon>
        <taxon>Roseomonas</taxon>
    </lineage>
</organism>
<dbReference type="InterPro" id="IPR022770">
    <property type="entry name" value="IucA/IucC-like_C"/>
</dbReference>
<evidence type="ECO:0000313" key="3">
    <source>
        <dbReference type="Proteomes" id="UP001589865"/>
    </source>
</evidence>
<sequence length="257" mass="28153">MSTPQADHGRLASALPALAELLQGPLEFARESLVLGETVPGALPCRELLRPEVLREVLNRYATRYPGRNRRAVVSLWTQAYALRLIYPVVAANLALHRQLPVSIEEACILLDPQGTPLGFELPHAGEELAETSCFGCCAALLDHHLTPLARALAEAGELGERLFWSNVSVRVAGTIRLLRNVRADMGGEELLSSRCRPDGTENPLYRTLQPRSCELGCTLRRRVCCLRYMLPGLETGCGESCPMSACDRVPEKAALN</sequence>